<dbReference type="InterPro" id="IPR004401">
    <property type="entry name" value="YbaB/EbfC"/>
</dbReference>
<sequence>MSRPGRLVNERTRAEMTEVLGEVQQQLRMIARVQQERARLTATASVRNKQVTVTVNADGIVIETKFGSGVDELSYAEIAKAVTDAAQQAAAEVARLGSELMSPLEDRRARLPKLSDLVEGMPDLSGEMPVTQVAPLAPPDADERRAADENGSEEMRFSDVEELDHHEVRARGVTDSSW</sequence>
<protein>
    <submittedName>
        <fullName evidence="2">YbaB/EbfC DNA-binding family protein</fullName>
    </submittedName>
</protein>
<reference evidence="2 3" key="1">
    <citation type="submission" date="2018-06" db="EMBL/GenBank/DDBJ databases">
        <title>Genomic Encyclopedia of Type Strains, Phase IV (KMG-IV): sequencing the most valuable type-strain genomes for metagenomic binning, comparative biology and taxonomic classification.</title>
        <authorList>
            <person name="Goeker M."/>
        </authorList>
    </citation>
    <scope>NUCLEOTIDE SEQUENCE [LARGE SCALE GENOMIC DNA]</scope>
    <source>
        <strain evidence="2 3">DSM 44599</strain>
    </source>
</reference>
<evidence type="ECO:0000313" key="2">
    <source>
        <dbReference type="EMBL" id="RBO88933.1"/>
    </source>
</evidence>
<dbReference type="AlphaFoldDB" id="A0A366DFT7"/>
<feature type="region of interest" description="Disordered" evidence="1">
    <location>
        <begin position="124"/>
        <end position="178"/>
    </location>
</feature>
<keyword evidence="3" id="KW-1185">Reference proteome</keyword>
<gene>
    <name evidence="2" type="ORF">DFR74_108158</name>
</gene>
<name>A0A366DFT7_9NOCA</name>
<dbReference type="Proteomes" id="UP000252586">
    <property type="component" value="Unassembled WGS sequence"/>
</dbReference>
<dbReference type="Pfam" id="PF02575">
    <property type="entry name" value="YbaB_DNA_bd"/>
    <property type="match status" value="1"/>
</dbReference>
<feature type="compositionally biased region" description="Basic and acidic residues" evidence="1">
    <location>
        <begin position="141"/>
        <end position="172"/>
    </location>
</feature>
<proteinExistence type="predicted"/>
<dbReference type="Gene3D" id="3.30.1310.10">
    <property type="entry name" value="Nucleoid-associated protein YbaB-like domain"/>
    <property type="match status" value="1"/>
</dbReference>
<evidence type="ECO:0000256" key="1">
    <source>
        <dbReference type="SAM" id="MobiDB-lite"/>
    </source>
</evidence>
<dbReference type="SUPFAM" id="SSF82607">
    <property type="entry name" value="YbaB-like"/>
    <property type="match status" value="1"/>
</dbReference>
<dbReference type="InterPro" id="IPR036894">
    <property type="entry name" value="YbaB-like_sf"/>
</dbReference>
<keyword evidence="2" id="KW-0238">DNA-binding</keyword>
<organism evidence="2 3">
    <name type="scientific">Nocardia puris</name>
    <dbReference type="NCBI Taxonomy" id="208602"/>
    <lineage>
        <taxon>Bacteria</taxon>
        <taxon>Bacillati</taxon>
        <taxon>Actinomycetota</taxon>
        <taxon>Actinomycetes</taxon>
        <taxon>Mycobacteriales</taxon>
        <taxon>Nocardiaceae</taxon>
        <taxon>Nocardia</taxon>
    </lineage>
</organism>
<evidence type="ECO:0000313" key="3">
    <source>
        <dbReference type="Proteomes" id="UP000252586"/>
    </source>
</evidence>
<dbReference type="GO" id="GO:0003677">
    <property type="term" value="F:DNA binding"/>
    <property type="evidence" value="ECO:0007669"/>
    <property type="project" value="UniProtKB-KW"/>
</dbReference>
<dbReference type="EMBL" id="QNRE01000008">
    <property type="protein sequence ID" value="RBO88933.1"/>
    <property type="molecule type" value="Genomic_DNA"/>
</dbReference>
<dbReference type="RefSeq" id="WP_232331709.1">
    <property type="nucleotide sequence ID" value="NZ_QNRE01000008.1"/>
</dbReference>
<dbReference type="STRING" id="1210090.GCA_001613185_02212"/>
<comment type="caution">
    <text evidence="2">The sequence shown here is derived from an EMBL/GenBank/DDBJ whole genome shotgun (WGS) entry which is preliminary data.</text>
</comment>
<accession>A0A366DFT7</accession>